<dbReference type="RefSeq" id="WP_121144396.1">
    <property type="nucleotide sequence ID" value="NZ_RBWY01000001.1"/>
</dbReference>
<dbReference type="Proteomes" id="UP000278542">
    <property type="component" value="Unassembled WGS sequence"/>
</dbReference>
<protein>
    <submittedName>
        <fullName evidence="1">Uncharacterized protein DUF945</fullName>
    </submittedName>
</protein>
<dbReference type="EMBL" id="RBWY01000001">
    <property type="protein sequence ID" value="RKS87504.1"/>
    <property type="molecule type" value="Genomic_DNA"/>
</dbReference>
<comment type="caution">
    <text evidence="1">The sequence shown here is derived from an EMBL/GenBank/DDBJ whole genome shotgun (WGS) entry which is preliminary data.</text>
</comment>
<name>A0A495RJM1_9GAMM</name>
<keyword evidence="2" id="KW-1185">Reference proteome</keyword>
<proteinExistence type="predicted"/>
<organism evidence="1 2">
    <name type="scientific">Orbus hercynius</name>
    <dbReference type="NCBI Taxonomy" id="593135"/>
    <lineage>
        <taxon>Bacteria</taxon>
        <taxon>Pseudomonadati</taxon>
        <taxon>Pseudomonadota</taxon>
        <taxon>Gammaproteobacteria</taxon>
        <taxon>Orbales</taxon>
        <taxon>Orbaceae</taxon>
        <taxon>Orbus</taxon>
    </lineage>
</organism>
<sequence>MKKGMIALAIIIILIIGYIVASWYTGNMIQNQFERKITQLQEKINQNPYLLNVEFQYDDYKKGIFSTSFHIKVNNPKTHHTLVDDVVIIYHGPLPWSELKAGRFLPKMAAVFYRTSQDGNEKLWQASGDQPFMTLNASIDYYDNINILVANQPINYTDDKGRHWQTSQNNLVVSIDKQFDNMSLNGSIGQLIMENSSAAIQRISVNNLSLSGKYITESDQTHNLDQQFRLDELSLLSRLNNDENKLSFNKLVLTFENTQINDTLSGKLLTSVDSLSFDQQNLGKGQMLIGYTFDKNDLDKQNMLASLDKFSWHTQQGELNANFAIQIKEVSLKSYKQLTQDDIVLATSQVNFPLKPLSYLYAQLMNPKQNEPTQNDIDSASQFITVFSQLFLSNSPLIDVNVNSENSDENGLFIDLYYSKEKQEARLKGKALTISQFWQAINHNKLPHF</sequence>
<dbReference type="OrthoDB" id="5444681at2"/>
<reference evidence="1 2" key="1">
    <citation type="submission" date="2018-10" db="EMBL/GenBank/DDBJ databases">
        <title>Genomic Encyclopedia of Type Strains, Phase IV (KMG-IV): sequencing the most valuable type-strain genomes for metagenomic binning, comparative biology and taxonomic classification.</title>
        <authorList>
            <person name="Goeker M."/>
        </authorList>
    </citation>
    <scope>NUCLEOTIDE SEQUENCE [LARGE SCALE GENOMIC DNA]</scope>
    <source>
        <strain evidence="1 2">DSM 22228</strain>
    </source>
</reference>
<accession>A0A495RJM1</accession>
<gene>
    <name evidence="1" type="ORF">DES39_0738</name>
</gene>
<evidence type="ECO:0000313" key="1">
    <source>
        <dbReference type="EMBL" id="RKS87504.1"/>
    </source>
</evidence>
<dbReference type="Pfam" id="PF06097">
    <property type="entry name" value="DUF945"/>
    <property type="match status" value="1"/>
</dbReference>
<evidence type="ECO:0000313" key="2">
    <source>
        <dbReference type="Proteomes" id="UP000278542"/>
    </source>
</evidence>
<dbReference type="InterPro" id="IPR010352">
    <property type="entry name" value="DUF945"/>
</dbReference>
<dbReference type="AlphaFoldDB" id="A0A495RJM1"/>